<dbReference type="Proteomes" id="UP000005268">
    <property type="component" value="Chromosome"/>
</dbReference>
<reference evidence="1 2" key="1">
    <citation type="journal article" date="2012" name="J. Bacteriol.">
        <title>Complete Genome Sequence of the Naphthalene-Degrading Pseudomonas putida Strain ND6.</title>
        <authorList>
            <person name="Li S."/>
            <person name="Zhao H."/>
            <person name="Li Y."/>
            <person name="Niu S."/>
            <person name="Cai B."/>
        </authorList>
    </citation>
    <scope>NUCLEOTIDE SEQUENCE [LARGE SCALE GENOMIC DNA]</scope>
    <source>
        <strain evidence="1 2">ND6</strain>
    </source>
</reference>
<name>I3UXJ2_PSEPU</name>
<sequence>MKVGGQGRSNDLVLAERIELPCILFLFDFMKWHPPHG</sequence>
<evidence type="ECO:0000313" key="1">
    <source>
        <dbReference type="EMBL" id="AFK70213.1"/>
    </source>
</evidence>
<dbReference type="EMBL" id="CP003588">
    <property type="protein sequence ID" value="AFK70213.1"/>
    <property type="molecule type" value="Genomic_DNA"/>
</dbReference>
<evidence type="ECO:0000313" key="2">
    <source>
        <dbReference type="Proteomes" id="UP000005268"/>
    </source>
</evidence>
<dbReference type="HOGENOM" id="CLU_3347505_0_0_6"/>
<dbReference type="AlphaFoldDB" id="I3UXJ2"/>
<protein>
    <submittedName>
        <fullName evidence="1">Uncharacterized protein</fullName>
    </submittedName>
</protein>
<dbReference type="KEGG" id="ppi:YSA_06393"/>
<accession>I3UXJ2</accession>
<proteinExistence type="predicted"/>
<gene>
    <name evidence="1" type="ORF">YSA_06393</name>
</gene>
<organism evidence="1 2">
    <name type="scientific">Pseudomonas putida ND6</name>
    <dbReference type="NCBI Taxonomy" id="231023"/>
    <lineage>
        <taxon>Bacteria</taxon>
        <taxon>Pseudomonadati</taxon>
        <taxon>Pseudomonadota</taxon>
        <taxon>Gammaproteobacteria</taxon>
        <taxon>Pseudomonadales</taxon>
        <taxon>Pseudomonadaceae</taxon>
        <taxon>Pseudomonas</taxon>
    </lineage>
</organism>